<accession>A0A1A8BCS4</accession>
<name>A0A1A8BCS4_NOTKA</name>
<reference evidence="1" key="1">
    <citation type="submission" date="2016-05" db="EMBL/GenBank/DDBJ databases">
        <authorList>
            <person name="Lavstsen T."/>
            <person name="Jespersen J.S."/>
        </authorList>
    </citation>
    <scope>NUCLEOTIDE SEQUENCE</scope>
    <source>
        <tissue evidence="1">Brain</tissue>
    </source>
</reference>
<dbReference type="EMBL" id="HADZ01001411">
    <property type="protein sequence ID" value="SBP65352.1"/>
    <property type="molecule type" value="Transcribed_RNA"/>
</dbReference>
<evidence type="ECO:0000313" key="1">
    <source>
        <dbReference type="EMBL" id="SBP65352.1"/>
    </source>
</evidence>
<dbReference type="AlphaFoldDB" id="A0A1A8BCS4"/>
<feature type="non-terminal residue" evidence="1">
    <location>
        <position position="148"/>
    </location>
</feature>
<gene>
    <name evidence="1" type="primary">BX005380.2</name>
</gene>
<sequence length="148" mass="16564">LSEIRKKHEFYLTPSIVGPAAPLTPVFNKADANKFLNYFVDKIQDIKNKLPSFLSCNDDVDEPAVHLWTSFSPVKQDDILALATTMKPSFCLADVLPCKLLLKVFDTIGPWVTKLINPSLLSGVFPSCFKHVFVEPLLKKIKFGPSRS</sequence>
<feature type="non-terminal residue" evidence="1">
    <location>
        <position position="1"/>
    </location>
</feature>
<protein>
    <recommendedName>
        <fullName evidence="2">Reverse transcriptase domain-containing protein</fullName>
    </recommendedName>
</protein>
<evidence type="ECO:0008006" key="2">
    <source>
        <dbReference type="Google" id="ProtNLM"/>
    </source>
</evidence>
<proteinExistence type="predicted"/>
<organism evidence="1">
    <name type="scientific">Nothobranchius kadleci</name>
    <name type="common">African annual killifish</name>
    <dbReference type="NCBI Taxonomy" id="1051664"/>
    <lineage>
        <taxon>Eukaryota</taxon>
        <taxon>Metazoa</taxon>
        <taxon>Chordata</taxon>
        <taxon>Craniata</taxon>
        <taxon>Vertebrata</taxon>
        <taxon>Euteleostomi</taxon>
        <taxon>Actinopterygii</taxon>
        <taxon>Neopterygii</taxon>
        <taxon>Teleostei</taxon>
        <taxon>Neoteleostei</taxon>
        <taxon>Acanthomorphata</taxon>
        <taxon>Ovalentaria</taxon>
        <taxon>Atherinomorphae</taxon>
        <taxon>Cyprinodontiformes</taxon>
        <taxon>Nothobranchiidae</taxon>
        <taxon>Nothobranchius</taxon>
    </lineage>
</organism>
<reference evidence="1" key="2">
    <citation type="submission" date="2016-06" db="EMBL/GenBank/DDBJ databases">
        <title>The genome of a short-lived fish provides insights into sex chromosome evolution and the genetic control of aging.</title>
        <authorList>
            <person name="Reichwald K."/>
            <person name="Felder M."/>
            <person name="Petzold A."/>
            <person name="Koch P."/>
            <person name="Groth M."/>
            <person name="Platzer M."/>
        </authorList>
    </citation>
    <scope>NUCLEOTIDE SEQUENCE</scope>
    <source>
        <tissue evidence="1">Brain</tissue>
    </source>
</reference>